<dbReference type="EMBL" id="BMKS01000003">
    <property type="protein sequence ID" value="GGG25817.1"/>
    <property type="molecule type" value="Genomic_DNA"/>
</dbReference>
<sequence>MAPTGAPRRGALRWLCAGAFLTLRWWEWGPPDGAPVLCVHGLTRTGRDFDALAEALAAQGRRVLCPDLPGRGASDWLPDPDLYVLPTYVAALAHLLARLDGPVDWVGTSLGGLCGMAVAAAPGQPIRRLVLNDIGPFVPKAALARIRDYVGTEGAFPDLAALEAHLRAVHAPFGPLTDAQWRHLAETSARPAGEGDAPGAVRLHYDPAIAAPLRATDPADLDLWPLWERIGLPVLVLRGARSDLLLPETAARMAARPGVRVAEIPDAGHAPALMEPSQIGLVRDFLSAS</sequence>
<proteinExistence type="predicted"/>
<comment type="caution">
    <text evidence="2">The sequence shown here is derived from an EMBL/GenBank/DDBJ whole genome shotgun (WGS) entry which is preliminary data.</text>
</comment>
<evidence type="ECO:0000313" key="3">
    <source>
        <dbReference type="Proteomes" id="UP000597507"/>
    </source>
</evidence>
<dbReference type="Pfam" id="PF12697">
    <property type="entry name" value="Abhydrolase_6"/>
    <property type="match status" value="1"/>
</dbReference>
<dbReference type="SUPFAM" id="SSF53474">
    <property type="entry name" value="alpha/beta-Hydrolases"/>
    <property type="match status" value="1"/>
</dbReference>
<dbReference type="Gene3D" id="3.40.50.1820">
    <property type="entry name" value="alpha/beta hydrolase"/>
    <property type="match status" value="1"/>
</dbReference>
<dbReference type="Proteomes" id="UP000597507">
    <property type="component" value="Unassembled WGS sequence"/>
</dbReference>
<dbReference type="InterPro" id="IPR050228">
    <property type="entry name" value="Carboxylesterase_BioH"/>
</dbReference>
<dbReference type="PANTHER" id="PTHR43194:SF2">
    <property type="entry name" value="PEROXISOMAL MEMBRANE PROTEIN LPX1"/>
    <property type="match status" value="1"/>
</dbReference>
<dbReference type="GO" id="GO:0016787">
    <property type="term" value="F:hydrolase activity"/>
    <property type="evidence" value="ECO:0007669"/>
    <property type="project" value="UniProtKB-KW"/>
</dbReference>
<keyword evidence="3" id="KW-1185">Reference proteome</keyword>
<accession>A0A8J3EBP7</accession>
<name>A0A8J3EBP7_9PROT</name>
<dbReference type="InterPro" id="IPR029058">
    <property type="entry name" value="AB_hydrolase_fold"/>
</dbReference>
<evidence type="ECO:0000259" key="1">
    <source>
        <dbReference type="Pfam" id="PF12697"/>
    </source>
</evidence>
<dbReference type="RefSeq" id="WP_188899125.1">
    <property type="nucleotide sequence ID" value="NZ_BMKS01000003.1"/>
</dbReference>
<organism evidence="2 3">
    <name type="scientific">Caldovatus sediminis</name>
    <dbReference type="NCBI Taxonomy" id="2041189"/>
    <lineage>
        <taxon>Bacteria</taxon>
        <taxon>Pseudomonadati</taxon>
        <taxon>Pseudomonadota</taxon>
        <taxon>Alphaproteobacteria</taxon>
        <taxon>Acetobacterales</taxon>
        <taxon>Roseomonadaceae</taxon>
        <taxon>Caldovatus</taxon>
    </lineage>
</organism>
<dbReference type="AlphaFoldDB" id="A0A8J3EBP7"/>
<evidence type="ECO:0000313" key="2">
    <source>
        <dbReference type="EMBL" id="GGG25817.1"/>
    </source>
</evidence>
<keyword evidence="2" id="KW-0378">Hydrolase</keyword>
<feature type="domain" description="AB hydrolase-1" evidence="1">
    <location>
        <begin position="36"/>
        <end position="273"/>
    </location>
</feature>
<protein>
    <submittedName>
        <fullName evidence="2">Alpha/beta hydrolase</fullName>
    </submittedName>
</protein>
<reference evidence="2 3" key="1">
    <citation type="journal article" date="2014" name="Int. J. Syst. Evol. Microbiol.">
        <title>Complete genome sequence of Corynebacterium casei LMG S-19264T (=DSM 44701T), isolated from a smear-ripened cheese.</title>
        <authorList>
            <consortium name="US DOE Joint Genome Institute (JGI-PGF)"/>
            <person name="Walter F."/>
            <person name="Albersmeier A."/>
            <person name="Kalinowski J."/>
            <person name="Ruckert C."/>
        </authorList>
    </citation>
    <scope>NUCLEOTIDE SEQUENCE [LARGE SCALE GENOMIC DNA]</scope>
    <source>
        <strain evidence="2 3">CGMCC 1.16330</strain>
    </source>
</reference>
<gene>
    <name evidence="2" type="ORF">GCM10010964_12200</name>
</gene>
<dbReference type="PANTHER" id="PTHR43194">
    <property type="entry name" value="HYDROLASE ALPHA/BETA FOLD FAMILY"/>
    <property type="match status" value="1"/>
</dbReference>
<dbReference type="InterPro" id="IPR000073">
    <property type="entry name" value="AB_hydrolase_1"/>
</dbReference>